<proteinExistence type="predicted"/>
<evidence type="ECO:0000313" key="4">
    <source>
        <dbReference type="Proteomes" id="UP000480570"/>
    </source>
</evidence>
<keyword evidence="2" id="KW-0732">Signal</keyword>
<gene>
    <name evidence="3" type="ORF">GB992_11595</name>
</gene>
<evidence type="ECO:0000256" key="2">
    <source>
        <dbReference type="SAM" id="SignalP"/>
    </source>
</evidence>
<evidence type="ECO:0000313" key="3">
    <source>
        <dbReference type="EMBL" id="MYV06450.1"/>
    </source>
</evidence>
<dbReference type="Proteomes" id="UP000480570">
    <property type="component" value="Unassembled WGS sequence"/>
</dbReference>
<name>A0A7C9NDU0_9LACO</name>
<accession>A0A7C9NDU0</accession>
<feature type="compositionally biased region" description="Low complexity" evidence="1">
    <location>
        <begin position="49"/>
        <end position="79"/>
    </location>
</feature>
<reference evidence="3 4" key="1">
    <citation type="journal article" date="2019" name="Appl. Environ. Microbiol.">
        <title>Genetic determinants of hydroxycinnamic acid metabolism in heterofermentative lactobacilli.</title>
        <authorList>
            <person name="Gaur G."/>
            <person name="Oh J.H."/>
            <person name="Filannino P."/>
            <person name="Gobbetti M."/>
            <person name="van Pijkeren J.P."/>
            <person name="Ganzle M.G."/>
        </authorList>
    </citation>
    <scope>NUCLEOTIDE SEQUENCE [LARGE SCALE GENOMIC DNA]</scope>
    <source>
        <strain evidence="3 4">FUA3583</strain>
    </source>
</reference>
<organism evidence="3 4">
    <name type="scientific">Furfurilactobacillus rossiae</name>
    <dbReference type="NCBI Taxonomy" id="231049"/>
    <lineage>
        <taxon>Bacteria</taxon>
        <taxon>Bacillati</taxon>
        <taxon>Bacillota</taxon>
        <taxon>Bacilli</taxon>
        <taxon>Lactobacillales</taxon>
        <taxon>Lactobacillaceae</taxon>
        <taxon>Furfurilactobacillus</taxon>
    </lineage>
</organism>
<dbReference type="PROSITE" id="PS51257">
    <property type="entry name" value="PROKAR_LIPOPROTEIN"/>
    <property type="match status" value="1"/>
</dbReference>
<evidence type="ECO:0000256" key="1">
    <source>
        <dbReference type="SAM" id="MobiDB-lite"/>
    </source>
</evidence>
<comment type="caution">
    <text evidence="3">The sequence shown here is derived from an EMBL/GenBank/DDBJ whole genome shotgun (WGS) entry which is preliminary data.</text>
</comment>
<feature type="region of interest" description="Disordered" evidence="1">
    <location>
        <begin position="21"/>
        <end position="80"/>
    </location>
</feature>
<dbReference type="AlphaFoldDB" id="A0A7C9NDU0"/>
<feature type="chain" id="PRO_5038962452" evidence="2">
    <location>
        <begin position="19"/>
        <end position="140"/>
    </location>
</feature>
<feature type="compositionally biased region" description="Low complexity" evidence="1">
    <location>
        <begin position="21"/>
        <end position="41"/>
    </location>
</feature>
<feature type="signal peptide" evidence="2">
    <location>
        <begin position="1"/>
        <end position="18"/>
    </location>
</feature>
<sequence length="140" mass="14744">MKKAIALSVTLLASLSLAACSNSGHSSAHSGGNKDTSSKVSKTSKKASTDQSKQSGSSSQQSSSSTASSSSSSSDTNSQLAAQLTDNDWYMLAYLQTWGAKTPQEMASYPMDNLEFYTNDNGRSELDQGHVDSTCGRLQI</sequence>
<dbReference type="EMBL" id="WEZT01000051">
    <property type="protein sequence ID" value="MYV06450.1"/>
    <property type="molecule type" value="Genomic_DNA"/>
</dbReference>
<protein>
    <submittedName>
        <fullName evidence="3">Uncharacterized protein</fullName>
    </submittedName>
</protein>